<evidence type="ECO:0000256" key="1">
    <source>
        <dbReference type="ARBA" id="ARBA00004651"/>
    </source>
</evidence>
<feature type="transmembrane region" description="Helical" evidence="9">
    <location>
        <begin position="115"/>
        <end position="136"/>
    </location>
</feature>
<evidence type="ECO:0000256" key="3">
    <source>
        <dbReference type="ARBA" id="ARBA00022475"/>
    </source>
</evidence>
<name>A0A512ID50_9MICC</name>
<proteinExistence type="inferred from homology"/>
<organism evidence="10 11">
    <name type="scientific">Kocuria turfanensis</name>
    <dbReference type="NCBI Taxonomy" id="388357"/>
    <lineage>
        <taxon>Bacteria</taxon>
        <taxon>Bacillati</taxon>
        <taxon>Actinomycetota</taxon>
        <taxon>Actinomycetes</taxon>
        <taxon>Micrococcales</taxon>
        <taxon>Micrococcaceae</taxon>
        <taxon>Kocuria</taxon>
    </lineage>
</organism>
<dbReference type="InterPro" id="IPR037185">
    <property type="entry name" value="EmrE-like"/>
</dbReference>
<evidence type="ECO:0000313" key="11">
    <source>
        <dbReference type="Proteomes" id="UP000321103"/>
    </source>
</evidence>
<dbReference type="AlphaFoldDB" id="A0A512ID50"/>
<dbReference type="InterPro" id="IPR000390">
    <property type="entry name" value="Small_drug/metabolite_transptr"/>
</dbReference>
<evidence type="ECO:0000256" key="2">
    <source>
        <dbReference type="ARBA" id="ARBA00022448"/>
    </source>
</evidence>
<dbReference type="Proteomes" id="UP000321103">
    <property type="component" value="Unassembled WGS sequence"/>
</dbReference>
<keyword evidence="6 9" id="KW-0472">Membrane</keyword>
<dbReference type="Pfam" id="PF00893">
    <property type="entry name" value="Multi_Drug_Res"/>
    <property type="match status" value="1"/>
</dbReference>
<dbReference type="InterPro" id="IPR045324">
    <property type="entry name" value="Small_multidrug_res"/>
</dbReference>
<evidence type="ECO:0000256" key="9">
    <source>
        <dbReference type="SAM" id="Phobius"/>
    </source>
</evidence>
<feature type="transmembrane region" description="Helical" evidence="9">
    <location>
        <begin position="62"/>
        <end position="80"/>
    </location>
</feature>
<dbReference type="PANTHER" id="PTHR30561">
    <property type="entry name" value="SMR FAMILY PROTON-DEPENDENT DRUG EFFLUX TRANSPORTER SUGE"/>
    <property type="match status" value="1"/>
</dbReference>
<comment type="caution">
    <text evidence="10">The sequence shown here is derived from an EMBL/GenBank/DDBJ whole genome shotgun (WGS) entry which is preliminary data.</text>
</comment>
<dbReference type="GO" id="GO:0022857">
    <property type="term" value="F:transmembrane transporter activity"/>
    <property type="evidence" value="ECO:0007669"/>
    <property type="project" value="InterPro"/>
</dbReference>
<dbReference type="EMBL" id="BJZS01000048">
    <property type="protein sequence ID" value="GEO95628.1"/>
    <property type="molecule type" value="Genomic_DNA"/>
</dbReference>
<dbReference type="SUPFAM" id="SSF103481">
    <property type="entry name" value="Multidrug resistance efflux transporter EmrE"/>
    <property type="match status" value="1"/>
</dbReference>
<evidence type="ECO:0000256" key="8">
    <source>
        <dbReference type="SAM" id="MobiDB-lite"/>
    </source>
</evidence>
<keyword evidence="3" id="KW-1003">Cell membrane</keyword>
<feature type="transmembrane region" description="Helical" evidence="9">
    <location>
        <begin position="92"/>
        <end position="109"/>
    </location>
</feature>
<evidence type="ECO:0000256" key="6">
    <source>
        <dbReference type="ARBA" id="ARBA00023136"/>
    </source>
</evidence>
<dbReference type="GO" id="GO:0005886">
    <property type="term" value="C:plasma membrane"/>
    <property type="evidence" value="ECO:0007669"/>
    <property type="project" value="UniProtKB-SubCell"/>
</dbReference>
<dbReference type="PANTHER" id="PTHR30561:SF0">
    <property type="entry name" value="GUANIDINIUM EXPORTER"/>
    <property type="match status" value="1"/>
</dbReference>
<keyword evidence="4 7" id="KW-0812">Transmembrane</keyword>
<comment type="similarity">
    <text evidence="7">Belongs to the drug/metabolite transporter (DMT) superfamily. Small multidrug resistance (SMR) (TC 2.A.7.1) family.</text>
</comment>
<dbReference type="RefSeq" id="WP_330999229.1">
    <property type="nucleotide sequence ID" value="NZ_CP014480.1"/>
</dbReference>
<keyword evidence="5 9" id="KW-1133">Transmembrane helix</keyword>
<comment type="subcellular location">
    <subcellularLocation>
        <location evidence="1 7">Cell membrane</location>
        <topology evidence="1 7">Multi-pass membrane protein</topology>
    </subcellularLocation>
</comment>
<sequence length="145" mass="15029">MSPEPPVTGRTSSSPVPPPRFPAASPDTGARRSRAWALLLLSGVLEAVWATALGAAEGLTRFGPTVLFAAALVLSMITLARAARVVPMGTAYAVWTGIGAVLTVAWAAGTGQEQMSWLKALFLAGIVACVAGLHAADRPHRETDR</sequence>
<feature type="transmembrane region" description="Helical" evidence="9">
    <location>
        <begin position="35"/>
        <end position="56"/>
    </location>
</feature>
<evidence type="ECO:0000313" key="10">
    <source>
        <dbReference type="EMBL" id="GEO95628.1"/>
    </source>
</evidence>
<evidence type="ECO:0008006" key="12">
    <source>
        <dbReference type="Google" id="ProtNLM"/>
    </source>
</evidence>
<keyword evidence="11" id="KW-1185">Reference proteome</keyword>
<evidence type="ECO:0000256" key="7">
    <source>
        <dbReference type="RuleBase" id="RU003942"/>
    </source>
</evidence>
<evidence type="ECO:0000256" key="4">
    <source>
        <dbReference type="ARBA" id="ARBA00022692"/>
    </source>
</evidence>
<dbReference type="STRING" id="388357.GCA_001580365_02119"/>
<feature type="region of interest" description="Disordered" evidence="8">
    <location>
        <begin position="1"/>
        <end position="28"/>
    </location>
</feature>
<protein>
    <recommendedName>
        <fullName evidence="12">QacE family quaternary ammonium compound efflux SMR transporter</fullName>
    </recommendedName>
</protein>
<dbReference type="Gene3D" id="1.10.3730.20">
    <property type="match status" value="1"/>
</dbReference>
<reference evidence="10 11" key="1">
    <citation type="submission" date="2019-07" db="EMBL/GenBank/DDBJ databases">
        <title>Whole genome shotgun sequence of Kocuria turfanensis NBRC 107627.</title>
        <authorList>
            <person name="Hosoyama A."/>
            <person name="Uohara A."/>
            <person name="Ohji S."/>
            <person name="Ichikawa N."/>
        </authorList>
    </citation>
    <scope>NUCLEOTIDE SEQUENCE [LARGE SCALE GENOMIC DNA]</scope>
    <source>
        <strain evidence="10 11">NBRC 107627</strain>
    </source>
</reference>
<accession>A0A512ID50</accession>
<keyword evidence="2" id="KW-0813">Transport</keyword>
<gene>
    <name evidence="10" type="ORF">KTU01_17510</name>
</gene>
<evidence type="ECO:0000256" key="5">
    <source>
        <dbReference type="ARBA" id="ARBA00022989"/>
    </source>
</evidence>